<dbReference type="EMBL" id="CAJNIZ010044502">
    <property type="protein sequence ID" value="CAE7691091.1"/>
    <property type="molecule type" value="Genomic_DNA"/>
</dbReference>
<gene>
    <name evidence="1" type="primary">car</name>
    <name evidence="1" type="ORF">SPIL2461_LOCUS19352</name>
</gene>
<name>A0A812WKZ2_SYMPI</name>
<dbReference type="InterPro" id="IPR043502">
    <property type="entry name" value="DNA/RNA_pol_sf"/>
</dbReference>
<dbReference type="AlphaFoldDB" id="A0A812WKZ2"/>
<dbReference type="SUPFAM" id="SSF56672">
    <property type="entry name" value="DNA/RNA polymerases"/>
    <property type="match status" value="1"/>
</dbReference>
<protein>
    <submittedName>
        <fullName evidence="1">Car protein</fullName>
    </submittedName>
</protein>
<accession>A0A812WKZ2</accession>
<sequence>MAAAAIPISFTESKAAFIKRALEVGLVQAEVDHLVAAHVDTLSKLAFILVPPGKVPEDAAVTGLLPRTSNAGSVAGLKRLIFEAHTLIVSELKQRVEKSEESAPVSLNGAERETRLEAQKLRLGGLSFQGEEEVARDAYNLVYAMIQKDDLVWLSPEKFGTRRAEISAKKQGRELIIDGTGIAIKEKPTTIACSLATELDVVMALRRRALAFDLIGVASFNVINKFHQALAQRLQEPPPPGLIRANALYSLVLDICKFCIKNHKYFSCEHPSRSYLWLLPEWKEFMNRADVRQTFFHHCEYGGDRRKGTRLLHNIPKFDNLHRVCSGNHVHAGWGRIKNKWATSFETAYPWGLCKVMASLLKEHFLCLGCRPAPTQLSANGLEGVGLDPAKQEVKKAMQSGDPEAVAILVNQQAKVAAKDLSLLLDLLPSENLRWSSTSTAKSFQAGSFVHGGVRGIRSTTRKFPESTKAICTYVRQLFPALTFGTVGLFRDVCAIPHRDSNNEAFTDNAIAALSSFEEGDCGWKIQTGPELLSPADQCSLRQAGLAKEDTVTGSSSKKEMAKVAVQAIHRRGEGSVAKDRPAVLRMWLQWVSELAPAEEELKAGLPRFRREVLKSKRLLVFRRMLEAIQHEDISLVDDMSTGFSLTGVLPRRGAKRLRDGLMATVKPAADPAVDKGVLEATRKELERGFVLGPVPPGDVPVGASLTHRFGVIQGQTEGGPKVRPIDDYLASQVNATITQVESVPVHSVDVVAGMLGAWLHEWFCAGRKDEGAPKCKAWDLRAAYKQLPLSDSSFEMDSHFVIYHAEKGSSEIYKQKVLPFGSKASVSGFIRCAFALWRVGVRSLQLAWTDYFDDYLSTSGAVCTRHTEFVISMFFKILGWELSVDKNLDYDSMCVILGVQLNLKDAMLGIAVIGNTEKRKAEALKDIDSALEANALDPRLSEKLRGRLQFASCQVFGRRPKAALKLLAAHGRQRKWEMSDSTRHALLQLRRFLLHGKPRPIRARKDSFVHVYVDASFEPGSHSGLGGVVYGPGGGVLAWFGYKVQERHLTKLLRGRDRVRETVIFELEALALAICLSIFHTFVERRGAVVFTDNDGVLGSFIRGHSDNEVCAELIEYFGQCEEDLENVCWLDRVPSGSNPADKPSRGEEVSGVPRMEVDPGLLRTVLPGVFG</sequence>
<keyword evidence="2" id="KW-1185">Reference proteome</keyword>
<dbReference type="OrthoDB" id="444862at2759"/>
<organism evidence="1 2">
    <name type="scientific">Symbiodinium pilosum</name>
    <name type="common">Dinoflagellate</name>
    <dbReference type="NCBI Taxonomy" id="2952"/>
    <lineage>
        <taxon>Eukaryota</taxon>
        <taxon>Sar</taxon>
        <taxon>Alveolata</taxon>
        <taxon>Dinophyceae</taxon>
        <taxon>Suessiales</taxon>
        <taxon>Symbiodiniaceae</taxon>
        <taxon>Symbiodinium</taxon>
    </lineage>
</organism>
<dbReference type="Proteomes" id="UP000649617">
    <property type="component" value="Unassembled WGS sequence"/>
</dbReference>
<proteinExistence type="predicted"/>
<comment type="caution">
    <text evidence="1">The sequence shown here is derived from an EMBL/GenBank/DDBJ whole genome shotgun (WGS) entry which is preliminary data.</text>
</comment>
<evidence type="ECO:0000313" key="1">
    <source>
        <dbReference type="EMBL" id="CAE7691091.1"/>
    </source>
</evidence>
<reference evidence="1" key="1">
    <citation type="submission" date="2021-02" db="EMBL/GenBank/DDBJ databases">
        <authorList>
            <person name="Dougan E. K."/>
            <person name="Rhodes N."/>
            <person name="Thang M."/>
            <person name="Chan C."/>
        </authorList>
    </citation>
    <scope>NUCLEOTIDE SEQUENCE</scope>
</reference>
<evidence type="ECO:0000313" key="2">
    <source>
        <dbReference type="Proteomes" id="UP000649617"/>
    </source>
</evidence>